<name>A0A453A3Y7_AEGTS</name>
<evidence type="ECO:0000256" key="1">
    <source>
        <dbReference type="SAM" id="MobiDB-lite"/>
    </source>
</evidence>
<feature type="region of interest" description="Disordered" evidence="1">
    <location>
        <begin position="40"/>
        <end position="66"/>
    </location>
</feature>
<reference evidence="2" key="3">
    <citation type="journal article" date="2017" name="Nature">
        <title>Genome sequence of the progenitor of the wheat D genome Aegilops tauschii.</title>
        <authorList>
            <person name="Luo M.C."/>
            <person name="Gu Y.Q."/>
            <person name="Puiu D."/>
            <person name="Wang H."/>
            <person name="Twardziok S.O."/>
            <person name="Deal K.R."/>
            <person name="Huo N."/>
            <person name="Zhu T."/>
            <person name="Wang L."/>
            <person name="Wang Y."/>
            <person name="McGuire P.E."/>
            <person name="Liu S."/>
            <person name="Long H."/>
            <person name="Ramasamy R.K."/>
            <person name="Rodriguez J.C."/>
            <person name="Van S.L."/>
            <person name="Yuan L."/>
            <person name="Wang Z."/>
            <person name="Xia Z."/>
            <person name="Xiao L."/>
            <person name="Anderson O.D."/>
            <person name="Ouyang S."/>
            <person name="Liang Y."/>
            <person name="Zimin A.V."/>
            <person name="Pertea G."/>
            <person name="Qi P."/>
            <person name="Bennetzen J.L."/>
            <person name="Dai X."/>
            <person name="Dawson M.W."/>
            <person name="Muller H.G."/>
            <person name="Kugler K."/>
            <person name="Rivarola-Duarte L."/>
            <person name="Spannagl M."/>
            <person name="Mayer K.F.X."/>
            <person name="Lu F.H."/>
            <person name="Bevan M.W."/>
            <person name="Leroy P."/>
            <person name="Li P."/>
            <person name="You F.M."/>
            <person name="Sun Q."/>
            <person name="Liu Z."/>
            <person name="Lyons E."/>
            <person name="Wicker T."/>
            <person name="Salzberg S.L."/>
            <person name="Devos K.M."/>
            <person name="Dvorak J."/>
        </authorList>
    </citation>
    <scope>NUCLEOTIDE SEQUENCE [LARGE SCALE GENOMIC DNA]</scope>
    <source>
        <strain evidence="2">cv. AL8/78</strain>
    </source>
</reference>
<reference evidence="2" key="4">
    <citation type="submission" date="2019-03" db="UniProtKB">
        <authorList>
            <consortium name="EnsemblPlants"/>
        </authorList>
    </citation>
    <scope>IDENTIFICATION</scope>
</reference>
<sequence>RTRTAPGRARSKVNISWTFRFRTAQETAAAPTFPVCLSSRRRRRRQEGERRTLAARGTPRSPRPATMAMAAVRCAARRLGGSLLQPTQAAVAEEGRRLVPSRFMRSRHLSTKHASETWMEKKMQKLRSMWAQYKADIERRMREPPEEDEFKLLVESYARTIDGVVHGTAKMALLCIIPFALFAGDNNKGVEAESV</sequence>
<reference evidence="3" key="2">
    <citation type="journal article" date="2017" name="Nat. Plants">
        <title>The Aegilops tauschii genome reveals multiple impacts of transposons.</title>
        <authorList>
            <person name="Zhao G."/>
            <person name="Zou C."/>
            <person name="Li K."/>
            <person name="Wang K."/>
            <person name="Li T."/>
            <person name="Gao L."/>
            <person name="Zhang X."/>
            <person name="Wang H."/>
            <person name="Yang Z."/>
            <person name="Liu X."/>
            <person name="Jiang W."/>
            <person name="Mao L."/>
            <person name="Kong X."/>
            <person name="Jiao Y."/>
            <person name="Jia J."/>
        </authorList>
    </citation>
    <scope>NUCLEOTIDE SEQUENCE [LARGE SCALE GENOMIC DNA]</scope>
    <source>
        <strain evidence="3">cv. AL8/78</strain>
    </source>
</reference>
<protein>
    <submittedName>
        <fullName evidence="2">Uncharacterized protein</fullName>
    </submittedName>
</protein>
<reference evidence="3" key="1">
    <citation type="journal article" date="2014" name="Science">
        <title>Ancient hybridizations among the ancestral genomes of bread wheat.</title>
        <authorList>
            <consortium name="International Wheat Genome Sequencing Consortium,"/>
            <person name="Marcussen T."/>
            <person name="Sandve S.R."/>
            <person name="Heier L."/>
            <person name="Spannagl M."/>
            <person name="Pfeifer M."/>
            <person name="Jakobsen K.S."/>
            <person name="Wulff B.B."/>
            <person name="Steuernagel B."/>
            <person name="Mayer K.F."/>
            <person name="Olsen O.A."/>
        </authorList>
    </citation>
    <scope>NUCLEOTIDE SEQUENCE [LARGE SCALE GENOMIC DNA]</scope>
    <source>
        <strain evidence="3">cv. AL8/78</strain>
    </source>
</reference>
<evidence type="ECO:0000313" key="2">
    <source>
        <dbReference type="EnsemblPlants" id="AET1Gv21032400.1"/>
    </source>
</evidence>
<dbReference type="EnsemblPlants" id="AET1Gv21032400.1">
    <property type="protein sequence ID" value="AET1Gv21032400.1"/>
    <property type="gene ID" value="AET1Gv21032400"/>
</dbReference>
<proteinExistence type="predicted"/>
<keyword evidence="3" id="KW-1185">Reference proteome</keyword>
<dbReference type="Proteomes" id="UP000015105">
    <property type="component" value="Chromosome 1D"/>
</dbReference>
<dbReference type="AlphaFoldDB" id="A0A453A3Y7"/>
<reference evidence="2" key="5">
    <citation type="journal article" date="2021" name="G3 (Bethesda)">
        <title>Aegilops tauschii genome assembly Aet v5.0 features greater sequence contiguity and improved annotation.</title>
        <authorList>
            <person name="Wang L."/>
            <person name="Zhu T."/>
            <person name="Rodriguez J.C."/>
            <person name="Deal K.R."/>
            <person name="Dubcovsky J."/>
            <person name="McGuire P.E."/>
            <person name="Lux T."/>
            <person name="Spannagl M."/>
            <person name="Mayer K.F.X."/>
            <person name="Baldrich P."/>
            <person name="Meyers B.C."/>
            <person name="Huo N."/>
            <person name="Gu Y.Q."/>
            <person name="Zhou H."/>
            <person name="Devos K.M."/>
            <person name="Bennetzen J.L."/>
            <person name="Unver T."/>
            <person name="Budak H."/>
            <person name="Gulick P.J."/>
            <person name="Galiba G."/>
            <person name="Kalapos B."/>
            <person name="Nelson D.R."/>
            <person name="Li P."/>
            <person name="You F.M."/>
            <person name="Luo M.C."/>
            <person name="Dvorak J."/>
        </authorList>
    </citation>
    <scope>NUCLEOTIDE SEQUENCE [LARGE SCALE GENOMIC DNA]</scope>
    <source>
        <strain evidence="2">cv. AL8/78</strain>
    </source>
</reference>
<evidence type="ECO:0000313" key="3">
    <source>
        <dbReference type="Proteomes" id="UP000015105"/>
    </source>
</evidence>
<dbReference type="Gramene" id="AET1Gv21032400.1">
    <property type="protein sequence ID" value="AET1Gv21032400.1"/>
    <property type="gene ID" value="AET1Gv21032400"/>
</dbReference>
<organism evidence="2 3">
    <name type="scientific">Aegilops tauschii subsp. strangulata</name>
    <name type="common">Goatgrass</name>
    <dbReference type="NCBI Taxonomy" id="200361"/>
    <lineage>
        <taxon>Eukaryota</taxon>
        <taxon>Viridiplantae</taxon>
        <taxon>Streptophyta</taxon>
        <taxon>Embryophyta</taxon>
        <taxon>Tracheophyta</taxon>
        <taxon>Spermatophyta</taxon>
        <taxon>Magnoliopsida</taxon>
        <taxon>Liliopsida</taxon>
        <taxon>Poales</taxon>
        <taxon>Poaceae</taxon>
        <taxon>BOP clade</taxon>
        <taxon>Pooideae</taxon>
        <taxon>Triticodae</taxon>
        <taxon>Triticeae</taxon>
        <taxon>Triticinae</taxon>
        <taxon>Aegilops</taxon>
    </lineage>
</organism>
<accession>A0A453A3Y7</accession>